<dbReference type="RefSeq" id="XP_029738343.1">
    <property type="nucleotide sequence ID" value="XM_029885101.1"/>
</dbReference>
<keyword evidence="2 5" id="KW-0853">WD repeat</keyword>
<dbReference type="PRINTS" id="PR00320">
    <property type="entry name" value="GPROTEINBRPT"/>
</dbReference>
<feature type="compositionally biased region" description="Low complexity" evidence="6">
    <location>
        <begin position="17"/>
        <end position="39"/>
    </location>
</feature>
<dbReference type="Gene3D" id="2.130.10.10">
    <property type="entry name" value="YVTN repeat-like/Quinoprotein amine dehydrogenase"/>
    <property type="match status" value="4"/>
</dbReference>
<dbReference type="PANTHER" id="PTHR19854">
    <property type="entry name" value="TRANSDUCIN BETA-LIKE 3"/>
    <property type="match status" value="1"/>
</dbReference>
<dbReference type="InterPro" id="IPR011047">
    <property type="entry name" value="Quinoprotein_ADH-like_sf"/>
</dbReference>
<feature type="repeat" description="WD" evidence="5">
    <location>
        <begin position="557"/>
        <end position="606"/>
    </location>
</feature>
<proteinExistence type="predicted"/>
<evidence type="ECO:0000313" key="9">
    <source>
        <dbReference type="Proteomes" id="UP000306050"/>
    </source>
</evidence>
<dbReference type="InterPro" id="IPR001680">
    <property type="entry name" value="WD40_rpt"/>
</dbReference>
<feature type="repeat" description="WD" evidence="5">
    <location>
        <begin position="135"/>
        <end position="176"/>
    </location>
</feature>
<dbReference type="PROSITE" id="PS50294">
    <property type="entry name" value="WD_REPEATS_REGION"/>
    <property type="match status" value="6"/>
</dbReference>
<organism evidence="8 9">
    <name type="scientific">Sporisorium graminicola</name>
    <dbReference type="NCBI Taxonomy" id="280036"/>
    <lineage>
        <taxon>Eukaryota</taxon>
        <taxon>Fungi</taxon>
        <taxon>Dikarya</taxon>
        <taxon>Basidiomycota</taxon>
        <taxon>Ustilaginomycotina</taxon>
        <taxon>Ustilaginomycetes</taxon>
        <taxon>Ustilaginales</taxon>
        <taxon>Ustilaginaceae</taxon>
        <taxon>Sporisorium</taxon>
    </lineage>
</organism>
<dbReference type="PANTHER" id="PTHR19854:SF15">
    <property type="entry name" value="TRANSDUCIN BETA-LIKE PROTEIN 3"/>
    <property type="match status" value="1"/>
</dbReference>
<feature type="compositionally biased region" description="Acidic residues" evidence="6">
    <location>
        <begin position="1093"/>
        <end position="1115"/>
    </location>
</feature>
<keyword evidence="9" id="KW-1185">Reference proteome</keyword>
<reference evidence="8 9" key="1">
    <citation type="submission" date="2019-05" db="EMBL/GenBank/DDBJ databases">
        <title>Sporisorium graminicola CBS 10092 draft sequencing and annotation.</title>
        <authorList>
            <person name="Solano-Gonzalez S."/>
            <person name="Caddick M.X."/>
            <person name="Darby A."/>
        </authorList>
    </citation>
    <scope>NUCLEOTIDE SEQUENCE [LARGE SCALE GENOMIC DNA]</scope>
    <source>
        <strain evidence="8 9">CBS 10092</strain>
    </source>
</reference>
<evidence type="ECO:0000256" key="5">
    <source>
        <dbReference type="PROSITE-ProRule" id="PRU00221"/>
    </source>
</evidence>
<dbReference type="GO" id="GO:0000472">
    <property type="term" value="P:endonucleolytic cleavage to generate mature 5'-end of SSU-rRNA from (SSU-rRNA, 5.8S rRNA, LSU-rRNA)"/>
    <property type="evidence" value="ECO:0007669"/>
    <property type="project" value="TreeGrafter"/>
</dbReference>
<feature type="repeat" description="WD" evidence="5">
    <location>
        <begin position="224"/>
        <end position="246"/>
    </location>
</feature>
<name>A0A4U7KSW7_9BASI</name>
<evidence type="ECO:0000259" key="7">
    <source>
        <dbReference type="Pfam" id="PF08625"/>
    </source>
</evidence>
<dbReference type="EMBL" id="SRRM01000017">
    <property type="protein sequence ID" value="TKY86358.1"/>
    <property type="molecule type" value="Genomic_DNA"/>
</dbReference>
<feature type="repeat" description="WD" evidence="5">
    <location>
        <begin position="251"/>
        <end position="292"/>
    </location>
</feature>
<feature type="repeat" description="WD" evidence="5">
    <location>
        <begin position="761"/>
        <end position="802"/>
    </location>
</feature>
<feature type="repeat" description="WD" evidence="5">
    <location>
        <begin position="677"/>
        <end position="718"/>
    </location>
</feature>
<accession>A0A4U7KSW7</accession>
<dbReference type="GO" id="GO:0030686">
    <property type="term" value="C:90S preribosome"/>
    <property type="evidence" value="ECO:0007669"/>
    <property type="project" value="TreeGrafter"/>
</dbReference>
<feature type="domain" description="U3 small nucleolar RNA-associated protein 13 C-terminal" evidence="7">
    <location>
        <begin position="919"/>
        <end position="1064"/>
    </location>
</feature>
<evidence type="ECO:0000256" key="2">
    <source>
        <dbReference type="ARBA" id="ARBA00022574"/>
    </source>
</evidence>
<dbReference type="Proteomes" id="UP000306050">
    <property type="component" value="Chromosome SGRAM_4"/>
</dbReference>
<dbReference type="InterPro" id="IPR020472">
    <property type="entry name" value="WD40_PAC1"/>
</dbReference>
<dbReference type="SUPFAM" id="SSF50998">
    <property type="entry name" value="Quinoprotein alcohol dehydrogenase-like"/>
    <property type="match status" value="1"/>
</dbReference>
<dbReference type="CDD" id="cd00200">
    <property type="entry name" value="WD40"/>
    <property type="match status" value="2"/>
</dbReference>
<feature type="region of interest" description="Disordered" evidence="6">
    <location>
        <begin position="17"/>
        <end position="43"/>
    </location>
</feature>
<evidence type="ECO:0000313" key="8">
    <source>
        <dbReference type="EMBL" id="TKY86358.1"/>
    </source>
</evidence>
<dbReference type="PROSITE" id="PS50082">
    <property type="entry name" value="WD_REPEATS_2"/>
    <property type="match status" value="10"/>
</dbReference>
<feature type="repeat" description="WD" evidence="5">
    <location>
        <begin position="719"/>
        <end position="760"/>
    </location>
</feature>
<dbReference type="PROSITE" id="PS00678">
    <property type="entry name" value="WD_REPEATS_1"/>
    <property type="match status" value="4"/>
</dbReference>
<dbReference type="AlphaFoldDB" id="A0A4U7KSW7"/>
<feature type="region of interest" description="Disordered" evidence="6">
    <location>
        <begin position="1074"/>
        <end position="1115"/>
    </location>
</feature>
<comment type="subcellular location">
    <subcellularLocation>
        <location evidence="1">Nucleus</location>
        <location evidence="1">Nucleolus</location>
    </subcellularLocation>
</comment>
<evidence type="ECO:0000256" key="1">
    <source>
        <dbReference type="ARBA" id="ARBA00004604"/>
    </source>
</evidence>
<feature type="repeat" description="WD" evidence="5">
    <location>
        <begin position="475"/>
        <end position="506"/>
    </location>
</feature>
<sequence length="1115" mass="119175">MADAQVLTPDQIQRILAAQQQQASTSSSSAPTTSSQPQSHRLKTSFAKSRSFEPFYTGGATALTPDGDLLFATLNEQVTVVEVATGNVVQRIEGDTEEVTALAVTPTGSHLVVASRSLALSVYALPECKLVRTIPKSHLSQVNLMCVDPTGTLLATGGSDGVAKVWDIEGGFCTHAFKGHAGVVSALAWNMPPATSAPAATATTGGKKNKTKAKAPANSRTIQLLTGSVDGKVRVWDLNNPAELHKPVATLAGHDSVVRGIAVTDDGAAVVTGSRDRTLVVWRLAAAKSGAANAAAGWKQAETLSANEGIESVGFLPASTFGSDSQNVFWTGGSDGAVRLWDVASCTIIARESKSFNEHLALQAKQQRSKRSLAEAQDDGDEETRAITAVHFVTSSPSPCLVSIHADQNIVFRSLTEQAPLKKVRQLIGFNDEIVDLALLSTAGAEETHLAVATNSRSLRMYTLGRDDETTVELLAGHTDIVLCVDRSPDMRLLASGAKDKTTRIWAWVPASRLSFAVEEKGSDDAGRKVPRHAAAATAVDTAGDGEEGEWVCVGICEGHAESVGAIAFARRPSAPGAPYAPFIVTASQDRTVKIWDLSPINTLLSSTSSITQPLHLKSLTTQRVHEKDINCLDLSPNNAMLATGSQDRTAKVFALTFHPRTGSSAASARLATLATLKGHKRGIWACRFSPTDLALATASGDKTVRLWSLKTFSSVKLFQGHTNSVLKLAFIAAGMQLLSCAGDGLVKVWNIKDEECATTVDAHDDKVWSLAVARSEAWFVSAAADGTVAVWKDRTEEEKEEKRIEKEDEVRMEQQFGNLLTQKDWKNAISLALQLGQPRRLLGLFTHVSSSRPEASVKDGGLLASVLAEGSDDEEGGDDDEVKLIGEDDAALAAVGIKTHRRRPAAASTTSQSGSGADEADATSITGLASVDAIIAALPPAHLIQLLIYIRDWNTSTRTSAIAQTLLHAILSTHTAAHLLRIFSSSLQSHRAALAERLENEELGIVAVVSDKQRARERRLHRESIVDLGTLVEGLLPYTERHWQRADRTLIEASMLEYSVEAMDTLLGVDADEEEAHQGACDETFGDQLGDVPDENEDEHEEEKDVDMSDAESV</sequence>
<evidence type="ECO:0000256" key="3">
    <source>
        <dbReference type="ARBA" id="ARBA00022737"/>
    </source>
</evidence>
<dbReference type="SUPFAM" id="SSF50978">
    <property type="entry name" value="WD40 repeat-like"/>
    <property type="match status" value="1"/>
</dbReference>
<feature type="repeat" description="WD" evidence="5">
    <location>
        <begin position="323"/>
        <end position="351"/>
    </location>
</feature>
<feature type="domain" description="U3 small nucleolar RNA-associated protein 13 C-terminal" evidence="7">
    <location>
        <begin position="814"/>
        <end position="870"/>
    </location>
</feature>
<evidence type="ECO:0000256" key="4">
    <source>
        <dbReference type="ARBA" id="ARBA00023242"/>
    </source>
</evidence>
<keyword evidence="3" id="KW-0677">Repeat</keyword>
<dbReference type="InterPro" id="IPR013934">
    <property type="entry name" value="Utp13_C"/>
</dbReference>
<dbReference type="SMART" id="SM00320">
    <property type="entry name" value="WD40"/>
    <property type="match status" value="12"/>
</dbReference>
<dbReference type="InterPro" id="IPR036322">
    <property type="entry name" value="WD40_repeat_dom_sf"/>
</dbReference>
<dbReference type="InterPro" id="IPR019775">
    <property type="entry name" value="WD40_repeat_CS"/>
</dbReference>
<dbReference type="Pfam" id="PF00400">
    <property type="entry name" value="WD40"/>
    <property type="match status" value="9"/>
</dbReference>
<dbReference type="InterPro" id="IPR015943">
    <property type="entry name" value="WD40/YVTN_repeat-like_dom_sf"/>
</dbReference>
<dbReference type="GO" id="GO:0034511">
    <property type="term" value="F:U3 snoRNA binding"/>
    <property type="evidence" value="ECO:0007669"/>
    <property type="project" value="TreeGrafter"/>
</dbReference>
<evidence type="ECO:0000256" key="6">
    <source>
        <dbReference type="SAM" id="MobiDB-lite"/>
    </source>
</evidence>
<dbReference type="GeneID" id="40727402"/>
<dbReference type="Pfam" id="PF08625">
    <property type="entry name" value="Utp13"/>
    <property type="match status" value="2"/>
</dbReference>
<dbReference type="KEGG" id="sgra:EX895_004507"/>
<dbReference type="GO" id="GO:0032040">
    <property type="term" value="C:small-subunit processome"/>
    <property type="evidence" value="ECO:0007669"/>
    <property type="project" value="InterPro"/>
</dbReference>
<dbReference type="OrthoDB" id="5414888at2759"/>
<comment type="caution">
    <text evidence="8">The sequence shown here is derived from an EMBL/GenBank/DDBJ whole genome shotgun (WGS) entry which is preliminary data.</text>
</comment>
<protein>
    <recommendedName>
        <fullName evidence="7">U3 small nucleolar RNA-associated protein 13 C-terminal domain-containing protein</fullName>
    </recommendedName>
</protein>
<feature type="repeat" description="WD" evidence="5">
    <location>
        <begin position="623"/>
        <end position="654"/>
    </location>
</feature>
<gene>
    <name evidence="8" type="ORF">EX895_004507</name>
</gene>
<keyword evidence="4" id="KW-0539">Nucleus</keyword>
<dbReference type="GO" id="GO:0000480">
    <property type="term" value="P:endonucleolytic cleavage in 5'-ETS of tricistronic rRNA transcript (SSU-rRNA, 5.8S rRNA, LSU-rRNA)"/>
    <property type="evidence" value="ECO:0007669"/>
    <property type="project" value="TreeGrafter"/>
</dbReference>